<gene>
    <name evidence="1" type="ORF">J2S64_001953</name>
</gene>
<evidence type="ECO:0000313" key="2">
    <source>
        <dbReference type="Proteomes" id="UP001183817"/>
    </source>
</evidence>
<dbReference type="RefSeq" id="WP_264270546.1">
    <property type="nucleotide sequence ID" value="NZ_BAAAWO010000001.1"/>
</dbReference>
<dbReference type="Proteomes" id="UP001183817">
    <property type="component" value="Unassembled WGS sequence"/>
</dbReference>
<dbReference type="EMBL" id="JAVDYI010000001">
    <property type="protein sequence ID" value="MDR7358262.1"/>
    <property type="molecule type" value="Genomic_DNA"/>
</dbReference>
<organism evidence="1 2">
    <name type="scientific">Paeniglutamicibacter sulfureus</name>
    <dbReference type="NCBI Taxonomy" id="43666"/>
    <lineage>
        <taxon>Bacteria</taxon>
        <taxon>Bacillati</taxon>
        <taxon>Actinomycetota</taxon>
        <taxon>Actinomycetes</taxon>
        <taxon>Micrococcales</taxon>
        <taxon>Micrococcaceae</taxon>
        <taxon>Paeniglutamicibacter</taxon>
    </lineage>
</organism>
<reference evidence="1 2" key="1">
    <citation type="submission" date="2023-07" db="EMBL/GenBank/DDBJ databases">
        <title>Sequencing the genomes of 1000 actinobacteria strains.</title>
        <authorList>
            <person name="Klenk H.-P."/>
        </authorList>
    </citation>
    <scope>NUCLEOTIDE SEQUENCE [LARGE SCALE GENOMIC DNA]</scope>
    <source>
        <strain evidence="1 2">DSM 20167</strain>
    </source>
</reference>
<sequence length="262" mass="28645">MTSADAPVLRAVRRGDPGAVLALIESDRPGVLAAKRPVAALYRLMMSAPGLATSPEGHWTGELGKHVDAVVCAHAACIGPMRAADLVAIPRKVLKNAYPRIFPEELPAILERLGENYQRAPKNWDKISPYGVMFDWVVCGLAPAPTGDGTVNHLLFTLRWSKPRERAALFAAAPALAAITLPRLFDAEVRPSLGAAALDWQLDPASEDRIDRQILGLLRTGTWDSEQVHDGIDRFRTRHTSAFQLRWADGLERLLAAERAEP</sequence>
<protein>
    <submittedName>
        <fullName evidence="1">Uncharacterized protein</fullName>
    </submittedName>
</protein>
<evidence type="ECO:0000313" key="1">
    <source>
        <dbReference type="EMBL" id="MDR7358262.1"/>
    </source>
</evidence>
<keyword evidence="2" id="KW-1185">Reference proteome</keyword>
<name>A0ABU2BHY4_9MICC</name>
<proteinExistence type="predicted"/>
<accession>A0ABU2BHY4</accession>
<comment type="caution">
    <text evidence="1">The sequence shown here is derived from an EMBL/GenBank/DDBJ whole genome shotgun (WGS) entry which is preliminary data.</text>
</comment>